<reference evidence="1" key="1">
    <citation type="journal article" date="2021" name="Mol. Plant Microbe Interact.">
        <title>Complete Genome Sequence of the Plant-Pathogenic Fungus Colletotrichum lupini.</title>
        <authorList>
            <person name="Baroncelli R."/>
            <person name="Pensec F."/>
            <person name="Da Lio D."/>
            <person name="Boufleur T."/>
            <person name="Vicente I."/>
            <person name="Sarrocco S."/>
            <person name="Picot A."/>
            <person name="Baraldi E."/>
            <person name="Sukno S."/>
            <person name="Thon M."/>
            <person name="Le Floch G."/>
        </authorList>
    </citation>
    <scope>NUCLEOTIDE SEQUENCE</scope>
    <source>
        <strain evidence="1">IMI 504893</strain>
    </source>
</reference>
<dbReference type="RefSeq" id="XP_049146660.1">
    <property type="nucleotide sequence ID" value="XM_049289515.1"/>
</dbReference>
<evidence type="ECO:0000313" key="1">
    <source>
        <dbReference type="EMBL" id="UQC85043.1"/>
    </source>
</evidence>
<keyword evidence="2" id="KW-1185">Reference proteome</keyword>
<evidence type="ECO:0000313" key="2">
    <source>
        <dbReference type="Proteomes" id="UP000830671"/>
    </source>
</evidence>
<protein>
    <submittedName>
        <fullName evidence="1">Uncharacterized protein</fullName>
    </submittedName>
</protein>
<sequence length="55" mass="6362">MSKTCHRCHDVCLVKHGGLRPPLQTITKTTECLPCYPISSIAFRLVFFTYFTFHD</sequence>
<proteinExistence type="predicted"/>
<name>A0A9Q8WIM9_9PEZI</name>
<gene>
    <name evidence="1" type="ORF">CLUP02_10539</name>
</gene>
<dbReference type="Proteomes" id="UP000830671">
    <property type="component" value="Chromosome 5"/>
</dbReference>
<accession>A0A9Q8WIM9</accession>
<organism evidence="1 2">
    <name type="scientific">Colletotrichum lupini</name>
    <dbReference type="NCBI Taxonomy" id="145971"/>
    <lineage>
        <taxon>Eukaryota</taxon>
        <taxon>Fungi</taxon>
        <taxon>Dikarya</taxon>
        <taxon>Ascomycota</taxon>
        <taxon>Pezizomycotina</taxon>
        <taxon>Sordariomycetes</taxon>
        <taxon>Hypocreomycetidae</taxon>
        <taxon>Glomerellales</taxon>
        <taxon>Glomerellaceae</taxon>
        <taxon>Colletotrichum</taxon>
        <taxon>Colletotrichum acutatum species complex</taxon>
    </lineage>
</organism>
<dbReference type="AlphaFoldDB" id="A0A9Q8WIM9"/>
<dbReference type="EMBL" id="CP019477">
    <property type="protein sequence ID" value="UQC85043.1"/>
    <property type="molecule type" value="Genomic_DNA"/>
</dbReference>
<dbReference type="KEGG" id="clup:CLUP02_10539"/>
<dbReference type="GeneID" id="73344525"/>